<dbReference type="EMBL" id="JBJKFK010005309">
    <property type="protein sequence ID" value="KAL3308394.1"/>
    <property type="molecule type" value="Genomic_DNA"/>
</dbReference>
<feature type="compositionally biased region" description="Polar residues" evidence="1">
    <location>
        <begin position="13"/>
        <end position="33"/>
    </location>
</feature>
<sequence length="161" mass="17627">MLNAPDTLVDTRASISSEGLQTQDLELTSTSDHSPGETMDTPNIPHIDDSNFTDGFNGRAHVITPTINLSPNTSSSRASRAQKYQEAPPYASPFTTKLHAASFISQPYRPLENDGEMGLVNQNSGYKAFPNEACFDSPVFLNTNSRLGYSMRYSSDFLQAI</sequence>
<gene>
    <name evidence="2" type="ORF">Ciccas_013076</name>
</gene>
<comment type="caution">
    <text evidence="2">The sequence shown here is derived from an EMBL/GenBank/DDBJ whole genome shotgun (WGS) entry which is preliminary data.</text>
</comment>
<feature type="region of interest" description="Disordered" evidence="1">
    <location>
        <begin position="1"/>
        <end position="52"/>
    </location>
</feature>
<protein>
    <submittedName>
        <fullName evidence="2">Uncharacterized protein</fullName>
    </submittedName>
</protein>
<accession>A0ABD2PMA8</accession>
<dbReference type="Proteomes" id="UP001626550">
    <property type="component" value="Unassembled WGS sequence"/>
</dbReference>
<name>A0ABD2PMA8_9PLAT</name>
<proteinExistence type="predicted"/>
<dbReference type="AlphaFoldDB" id="A0ABD2PMA8"/>
<evidence type="ECO:0000256" key="1">
    <source>
        <dbReference type="SAM" id="MobiDB-lite"/>
    </source>
</evidence>
<organism evidence="2 3">
    <name type="scientific">Cichlidogyrus casuarinus</name>
    <dbReference type="NCBI Taxonomy" id="1844966"/>
    <lineage>
        <taxon>Eukaryota</taxon>
        <taxon>Metazoa</taxon>
        <taxon>Spiralia</taxon>
        <taxon>Lophotrochozoa</taxon>
        <taxon>Platyhelminthes</taxon>
        <taxon>Monogenea</taxon>
        <taxon>Monopisthocotylea</taxon>
        <taxon>Dactylogyridea</taxon>
        <taxon>Ancyrocephalidae</taxon>
        <taxon>Cichlidogyrus</taxon>
    </lineage>
</organism>
<reference evidence="2 3" key="1">
    <citation type="submission" date="2024-11" db="EMBL/GenBank/DDBJ databases">
        <title>Adaptive evolution of stress response genes in parasites aligns with host niche diversity.</title>
        <authorList>
            <person name="Hahn C."/>
            <person name="Resl P."/>
        </authorList>
    </citation>
    <scope>NUCLEOTIDE SEQUENCE [LARGE SCALE GENOMIC DNA]</scope>
    <source>
        <strain evidence="2">EGGRZ-B1_66</strain>
        <tissue evidence="2">Body</tissue>
    </source>
</reference>
<evidence type="ECO:0000313" key="2">
    <source>
        <dbReference type="EMBL" id="KAL3308394.1"/>
    </source>
</evidence>
<keyword evidence="3" id="KW-1185">Reference proteome</keyword>
<evidence type="ECO:0000313" key="3">
    <source>
        <dbReference type="Proteomes" id="UP001626550"/>
    </source>
</evidence>